<feature type="transmembrane region" description="Helical" evidence="1">
    <location>
        <begin position="57"/>
        <end position="75"/>
    </location>
</feature>
<dbReference type="OrthoDB" id="764930at2"/>
<keyword evidence="1" id="KW-1133">Transmembrane helix</keyword>
<dbReference type="Proteomes" id="UP000002215">
    <property type="component" value="Chromosome"/>
</dbReference>
<accession>A0A979G706</accession>
<evidence type="ECO:0000313" key="2">
    <source>
        <dbReference type="EMBL" id="ACU61960.1"/>
    </source>
</evidence>
<dbReference type="AlphaFoldDB" id="A0A979G706"/>
<dbReference type="EMBL" id="CP001699">
    <property type="protein sequence ID" value="ACU61960.1"/>
    <property type="molecule type" value="Genomic_DNA"/>
</dbReference>
<sequence length="123" mass="13973">MFSLLYELLGGKNSNPVYATTIFPSVGLFTIILSVIFALIFYLLLGRWRPVWDKQKHWLITMVLLALIASGLAYSQARNGTEDDADAYMFAFSMINALYAVVYFVLLSLLFKRASIFAKRTPF</sequence>
<gene>
    <name evidence="2" type="ordered locus">Cpin_4518</name>
</gene>
<protein>
    <submittedName>
        <fullName evidence="2">Uncharacterized protein</fullName>
    </submittedName>
</protein>
<dbReference type="RefSeq" id="WP_012792128.1">
    <property type="nucleotide sequence ID" value="NC_013132.1"/>
</dbReference>
<reference evidence="3" key="1">
    <citation type="submission" date="2009-08" db="EMBL/GenBank/DDBJ databases">
        <title>The complete genome of Chitinophaga pinensis DSM 2588.</title>
        <authorList>
            <consortium name="US DOE Joint Genome Institute (JGI-PGF)"/>
            <person name="Lucas S."/>
            <person name="Copeland A."/>
            <person name="Lapidus A."/>
            <person name="Glavina del Rio T."/>
            <person name="Dalin E."/>
            <person name="Tice H."/>
            <person name="Bruce D."/>
            <person name="Goodwin L."/>
            <person name="Pitluck S."/>
            <person name="Kyrpides N."/>
            <person name="Mavromatis K."/>
            <person name="Ivanova N."/>
            <person name="Mikhailova N."/>
            <person name="Sims D."/>
            <person name="Meinche L."/>
            <person name="Brettin T."/>
            <person name="Detter J.C."/>
            <person name="Han C."/>
            <person name="Larimer F."/>
            <person name="Land M."/>
            <person name="Hauser L."/>
            <person name="Markowitz V."/>
            <person name="Cheng J.-F."/>
            <person name="Hugenholtz P."/>
            <person name="Woyke T."/>
            <person name="Wu D."/>
            <person name="Spring S."/>
            <person name="Klenk H.-P."/>
            <person name="Eisen J.A."/>
        </authorList>
    </citation>
    <scope>NUCLEOTIDE SEQUENCE [LARGE SCALE GENOMIC DNA]</scope>
    <source>
        <strain evidence="3">ATCC 43595 / DSM 2588 / LMG 13176 / NBRC 15968 / NCIMB 11800 / UQM 2034</strain>
    </source>
</reference>
<keyword evidence="1" id="KW-0812">Transmembrane</keyword>
<evidence type="ECO:0000313" key="3">
    <source>
        <dbReference type="Proteomes" id="UP000002215"/>
    </source>
</evidence>
<evidence type="ECO:0000256" key="1">
    <source>
        <dbReference type="SAM" id="Phobius"/>
    </source>
</evidence>
<reference evidence="2 3" key="2">
    <citation type="journal article" date="2010" name="Stand. Genomic Sci.">
        <title>Complete genome sequence of Chitinophaga pinensis type strain (UQM 2034).</title>
        <authorList>
            <person name="Glavina Del Rio T."/>
            <person name="Abt B."/>
            <person name="Spring S."/>
            <person name="Lapidus A."/>
            <person name="Nolan M."/>
            <person name="Tice H."/>
            <person name="Copeland A."/>
            <person name="Cheng J.F."/>
            <person name="Chen F."/>
            <person name="Bruce D."/>
            <person name="Goodwin L."/>
            <person name="Pitluck S."/>
            <person name="Ivanova N."/>
            <person name="Mavromatis K."/>
            <person name="Mikhailova N."/>
            <person name="Pati A."/>
            <person name="Chen A."/>
            <person name="Palaniappan K."/>
            <person name="Land M."/>
            <person name="Hauser L."/>
            <person name="Chang Y.J."/>
            <person name="Jeffries C.D."/>
            <person name="Chain P."/>
            <person name="Saunders E."/>
            <person name="Detter J.C."/>
            <person name="Brettin T."/>
            <person name="Rohde M."/>
            <person name="Goker M."/>
            <person name="Bristow J."/>
            <person name="Eisen J.A."/>
            <person name="Markowitz V."/>
            <person name="Hugenholtz P."/>
            <person name="Kyrpides N.C."/>
            <person name="Klenk H.P."/>
            <person name="Lucas S."/>
        </authorList>
    </citation>
    <scope>NUCLEOTIDE SEQUENCE [LARGE SCALE GENOMIC DNA]</scope>
    <source>
        <strain evidence="3">ATCC 43595 / DSM 2588 / LMG 13176 / NBRC 15968 / NCIMB 11800 / UQM 2034</strain>
    </source>
</reference>
<keyword evidence="1" id="KW-0472">Membrane</keyword>
<dbReference type="KEGG" id="cpi:Cpin_4518"/>
<name>A0A979G706_CHIPD</name>
<feature type="transmembrane region" description="Helical" evidence="1">
    <location>
        <begin position="87"/>
        <end position="111"/>
    </location>
</feature>
<proteinExistence type="predicted"/>
<feature type="transmembrane region" description="Helical" evidence="1">
    <location>
        <begin position="22"/>
        <end position="45"/>
    </location>
</feature>
<organism evidence="2 3">
    <name type="scientific">Chitinophaga pinensis (strain ATCC 43595 / DSM 2588 / LMG 13176 / NBRC 15968 / NCIMB 11800 / UQM 2034)</name>
    <dbReference type="NCBI Taxonomy" id="485918"/>
    <lineage>
        <taxon>Bacteria</taxon>
        <taxon>Pseudomonadati</taxon>
        <taxon>Bacteroidota</taxon>
        <taxon>Chitinophagia</taxon>
        <taxon>Chitinophagales</taxon>
        <taxon>Chitinophagaceae</taxon>
        <taxon>Chitinophaga</taxon>
    </lineage>
</organism>